<dbReference type="AlphaFoldDB" id="A0A9P6BVV0"/>
<proteinExistence type="predicted"/>
<evidence type="ECO:0000313" key="2">
    <source>
        <dbReference type="Proteomes" id="UP000807342"/>
    </source>
</evidence>
<name>A0A9P6BVV0_9AGAR</name>
<dbReference type="Proteomes" id="UP000807342">
    <property type="component" value="Unassembled WGS sequence"/>
</dbReference>
<protein>
    <submittedName>
        <fullName evidence="1">Uncharacterized protein</fullName>
    </submittedName>
</protein>
<comment type="caution">
    <text evidence="1">The sequence shown here is derived from an EMBL/GenBank/DDBJ whole genome shotgun (WGS) entry which is preliminary data.</text>
</comment>
<gene>
    <name evidence="1" type="ORF">P691DRAFT_766663</name>
</gene>
<organism evidence="1 2">
    <name type="scientific">Macrolepiota fuliginosa MF-IS2</name>
    <dbReference type="NCBI Taxonomy" id="1400762"/>
    <lineage>
        <taxon>Eukaryota</taxon>
        <taxon>Fungi</taxon>
        <taxon>Dikarya</taxon>
        <taxon>Basidiomycota</taxon>
        <taxon>Agaricomycotina</taxon>
        <taxon>Agaricomycetes</taxon>
        <taxon>Agaricomycetidae</taxon>
        <taxon>Agaricales</taxon>
        <taxon>Agaricineae</taxon>
        <taxon>Agaricaceae</taxon>
        <taxon>Macrolepiota</taxon>
    </lineage>
</organism>
<dbReference type="EMBL" id="MU152039">
    <property type="protein sequence ID" value="KAF9441142.1"/>
    <property type="molecule type" value="Genomic_DNA"/>
</dbReference>
<evidence type="ECO:0000313" key="1">
    <source>
        <dbReference type="EMBL" id="KAF9441142.1"/>
    </source>
</evidence>
<accession>A0A9P6BVV0</accession>
<reference evidence="1" key="1">
    <citation type="submission" date="2020-11" db="EMBL/GenBank/DDBJ databases">
        <authorList>
            <consortium name="DOE Joint Genome Institute"/>
            <person name="Ahrendt S."/>
            <person name="Riley R."/>
            <person name="Andreopoulos W."/>
            <person name="Labutti K."/>
            <person name="Pangilinan J."/>
            <person name="Ruiz-Duenas F.J."/>
            <person name="Barrasa J.M."/>
            <person name="Sanchez-Garcia M."/>
            <person name="Camarero S."/>
            <person name="Miyauchi S."/>
            <person name="Serrano A."/>
            <person name="Linde D."/>
            <person name="Babiker R."/>
            <person name="Drula E."/>
            <person name="Ayuso-Fernandez I."/>
            <person name="Pacheco R."/>
            <person name="Padilla G."/>
            <person name="Ferreira P."/>
            <person name="Barriuso J."/>
            <person name="Kellner H."/>
            <person name="Castanera R."/>
            <person name="Alfaro M."/>
            <person name="Ramirez L."/>
            <person name="Pisabarro A.G."/>
            <person name="Kuo A."/>
            <person name="Tritt A."/>
            <person name="Lipzen A."/>
            <person name="He G."/>
            <person name="Yan M."/>
            <person name="Ng V."/>
            <person name="Cullen D."/>
            <person name="Martin F."/>
            <person name="Rosso M.-N."/>
            <person name="Henrissat B."/>
            <person name="Hibbett D."/>
            <person name="Martinez A.T."/>
            <person name="Grigoriev I.V."/>
        </authorList>
    </citation>
    <scope>NUCLEOTIDE SEQUENCE</scope>
    <source>
        <strain evidence="1">MF-IS2</strain>
    </source>
</reference>
<keyword evidence="2" id="KW-1185">Reference proteome</keyword>
<sequence>MHELKRGEAIGLERTTSGPSPFASQTWFLATPLATEFTESAPTRVRPLDIPFVSNLLTIESSTNLVLPYSSRSVQDQYLPQTPKYSPSKATASRKAHHILPHTSPLCYMRRISLVVTLYEGGDHGQLSNLPLRQSSILVLSDLATSVGQAEQNNNHRPPRSRVESMMRYPQLGCVPGSKGIIGQVVSETLT</sequence>